<comment type="catalytic activity">
    <reaction evidence="5">
        <text>N(7)-methyl-GTP + H2O = N(7)-methyl-GMP + diphosphate + H(+)</text>
        <dbReference type="Rhea" id="RHEA:58744"/>
        <dbReference type="ChEBI" id="CHEBI:15377"/>
        <dbReference type="ChEBI" id="CHEBI:15378"/>
        <dbReference type="ChEBI" id="CHEBI:33019"/>
        <dbReference type="ChEBI" id="CHEBI:58285"/>
        <dbReference type="ChEBI" id="CHEBI:87133"/>
    </reaction>
</comment>
<comment type="similarity">
    <text evidence="5">Belongs to the Maf family. YceF subfamily.</text>
</comment>
<feature type="site" description="Important for substrate specificity" evidence="5">
    <location>
        <position position="15"/>
    </location>
</feature>
<keyword evidence="7" id="KW-1185">Reference proteome</keyword>
<protein>
    <recommendedName>
        <fullName evidence="5">7-methyl-GTP pyrophosphatase</fullName>
        <shortName evidence="5">m(7)GTP pyrophosphatase</shortName>
        <ecNumber evidence="5">3.6.1.-</ecNumber>
    </recommendedName>
</protein>
<dbReference type="EMBL" id="ASHL01000002">
    <property type="protein sequence ID" value="EPD13781.1"/>
    <property type="molecule type" value="Genomic_DNA"/>
</dbReference>
<comment type="function">
    <text evidence="5">Nucleoside triphosphate pyrophosphatase that hydrolyzes 7-methyl-GTP (m(7)GTP). May have a dual role in cell division arrest and in preventing the incorporation of modified nucleotides into cellular nucleic acids.</text>
</comment>
<proteinExistence type="inferred from homology"/>
<keyword evidence="3 5" id="KW-0378">Hydrolase</keyword>
<dbReference type="EC" id="3.6.1.-" evidence="5"/>
<dbReference type="Pfam" id="PF02545">
    <property type="entry name" value="Maf"/>
    <property type="match status" value="1"/>
</dbReference>
<dbReference type="AlphaFoldDB" id="A0AB33Z4C8"/>
<feature type="site" description="Important for substrate specificity" evidence="5">
    <location>
        <position position="157"/>
    </location>
</feature>
<keyword evidence="4 5" id="KW-0546">Nucleotide metabolism</keyword>
<comment type="caution">
    <text evidence="6">The sequence shown here is derived from an EMBL/GenBank/DDBJ whole genome shotgun (WGS) entry which is preliminary data.</text>
</comment>
<dbReference type="PIRSF" id="PIRSF006305">
    <property type="entry name" value="Maf"/>
    <property type="match status" value="1"/>
</dbReference>
<evidence type="ECO:0000313" key="6">
    <source>
        <dbReference type="EMBL" id="EPD13781.1"/>
    </source>
</evidence>
<dbReference type="GO" id="GO:0009117">
    <property type="term" value="P:nucleotide metabolic process"/>
    <property type="evidence" value="ECO:0007669"/>
    <property type="project" value="UniProtKB-KW"/>
</dbReference>
<evidence type="ECO:0000256" key="1">
    <source>
        <dbReference type="ARBA" id="ARBA00004496"/>
    </source>
</evidence>
<dbReference type="InterPro" id="IPR003697">
    <property type="entry name" value="Maf-like"/>
</dbReference>
<gene>
    <name evidence="6" type="ORF">L196_04571</name>
</gene>
<comment type="subcellular location">
    <subcellularLocation>
        <location evidence="1 5">Cytoplasm</location>
    </subcellularLocation>
</comment>
<dbReference type="GO" id="GO:0047429">
    <property type="term" value="F:nucleoside triphosphate diphosphatase activity"/>
    <property type="evidence" value="ECO:0007669"/>
    <property type="project" value="InterPro"/>
</dbReference>
<dbReference type="CDD" id="cd00555">
    <property type="entry name" value="Maf"/>
    <property type="match status" value="1"/>
</dbReference>
<reference evidence="6 7" key="1">
    <citation type="journal article" date="2013" name="Genome Announc.">
        <title>Genome Sequence of the Pyrene- and Fluoranthene-Degrading Bacterium Cycloclasticus sp. Strain PY97M.</title>
        <authorList>
            <person name="Cui Z."/>
            <person name="Xu G."/>
            <person name="Li Q."/>
            <person name="Gao W."/>
            <person name="Zheng L."/>
        </authorList>
    </citation>
    <scope>NUCLEOTIDE SEQUENCE [LARGE SCALE GENOMIC DNA]</scope>
    <source>
        <strain evidence="6 7">PY97M</strain>
    </source>
</reference>
<evidence type="ECO:0000256" key="4">
    <source>
        <dbReference type="ARBA" id="ARBA00023080"/>
    </source>
</evidence>
<dbReference type="RefSeq" id="WP_016390105.1">
    <property type="nucleotide sequence ID" value="NZ_KE646806.1"/>
</dbReference>
<dbReference type="Proteomes" id="UP000015462">
    <property type="component" value="Unassembled WGS sequence"/>
</dbReference>
<evidence type="ECO:0000313" key="7">
    <source>
        <dbReference type="Proteomes" id="UP000015462"/>
    </source>
</evidence>
<feature type="active site" description="Proton acceptor" evidence="5">
    <location>
        <position position="72"/>
    </location>
</feature>
<keyword evidence="2 5" id="KW-0963">Cytoplasm</keyword>
<feature type="site" description="Important for substrate specificity" evidence="5">
    <location>
        <position position="73"/>
    </location>
</feature>
<dbReference type="GO" id="GO:0005737">
    <property type="term" value="C:cytoplasm"/>
    <property type="evidence" value="ECO:0007669"/>
    <property type="project" value="UniProtKB-SubCell"/>
</dbReference>
<name>A0AB33Z4C8_9GAMM</name>
<dbReference type="HAMAP" id="MF_00528">
    <property type="entry name" value="Maf"/>
    <property type="match status" value="1"/>
</dbReference>
<dbReference type="NCBIfam" id="TIGR00172">
    <property type="entry name" value="maf"/>
    <property type="match status" value="1"/>
</dbReference>
<dbReference type="PANTHER" id="PTHR43213">
    <property type="entry name" value="BIFUNCTIONAL DTTP/UTP PYROPHOSPHATASE/METHYLTRANSFERASE PROTEIN-RELATED"/>
    <property type="match status" value="1"/>
</dbReference>
<evidence type="ECO:0000256" key="2">
    <source>
        <dbReference type="ARBA" id="ARBA00022490"/>
    </source>
</evidence>
<comment type="caution">
    <text evidence="5">Lacks conserved residue(s) required for the propagation of feature annotation.</text>
</comment>
<sequence>MKNHPTLVLASSSPFRKTLLKKIYPNFETASPNIDESFKANESPIQLSKRLAFEKATALTPDFPNHLIIGSDQVAMLGDQQLTKPGEFNKAVQQLTRSSGKTIVFYTSLTLLNSKTHESITETDICRVHMKTLSLGEIENYVLRDKPYGCAAAFKSEGLGIALFDRIEGEDPNALIGLPLIKLTNMLTAMGVKIL</sequence>
<dbReference type="SUPFAM" id="SSF52972">
    <property type="entry name" value="ITPase-like"/>
    <property type="match status" value="1"/>
</dbReference>
<comment type="cofactor">
    <cofactor evidence="5">
        <name>a divalent metal cation</name>
        <dbReference type="ChEBI" id="CHEBI:60240"/>
    </cofactor>
</comment>
<evidence type="ECO:0000256" key="5">
    <source>
        <dbReference type="HAMAP-Rule" id="MF_00528"/>
    </source>
</evidence>
<dbReference type="InterPro" id="IPR029001">
    <property type="entry name" value="ITPase-like_fam"/>
</dbReference>
<accession>A0AB33Z4C8</accession>
<evidence type="ECO:0000256" key="3">
    <source>
        <dbReference type="ARBA" id="ARBA00022801"/>
    </source>
</evidence>
<organism evidence="6 7">
    <name type="scientific">Cycloclasticus pugetii</name>
    <dbReference type="NCBI Taxonomy" id="34068"/>
    <lineage>
        <taxon>Bacteria</taxon>
        <taxon>Pseudomonadati</taxon>
        <taxon>Pseudomonadota</taxon>
        <taxon>Gammaproteobacteria</taxon>
        <taxon>Thiotrichales</taxon>
        <taxon>Piscirickettsiaceae</taxon>
        <taxon>Cycloclasticus</taxon>
    </lineage>
</organism>
<dbReference type="PANTHER" id="PTHR43213:SF10">
    <property type="entry name" value="7-METHYL-GTP PYROPHOSPHATASE"/>
    <property type="match status" value="1"/>
</dbReference>
<dbReference type="Gene3D" id="3.90.950.10">
    <property type="match status" value="1"/>
</dbReference>